<evidence type="ECO:0000313" key="4">
    <source>
        <dbReference type="Proteomes" id="UP000472372"/>
    </source>
</evidence>
<feature type="region of interest" description="Disordered" evidence="1">
    <location>
        <begin position="134"/>
        <end position="156"/>
    </location>
</feature>
<name>A0A6S6VG73_9PLEO</name>
<reference evidence="3" key="1">
    <citation type="submission" date="2021-02" db="EMBL/GenBank/DDBJ databases">
        <authorList>
            <person name="Syme A R."/>
            <person name="Syme A R."/>
            <person name="Moolhuijzen P."/>
        </authorList>
    </citation>
    <scope>NUCLEOTIDE SEQUENCE</scope>
    <source>
        <strain evidence="3">W1-1</strain>
    </source>
</reference>
<evidence type="ECO:0000256" key="2">
    <source>
        <dbReference type="SAM" id="SignalP"/>
    </source>
</evidence>
<evidence type="ECO:0000256" key="1">
    <source>
        <dbReference type="SAM" id="MobiDB-lite"/>
    </source>
</evidence>
<evidence type="ECO:0000313" key="3">
    <source>
        <dbReference type="EMBL" id="CAE7010414.1"/>
    </source>
</evidence>
<feature type="region of interest" description="Disordered" evidence="1">
    <location>
        <begin position="48"/>
        <end position="88"/>
    </location>
</feature>
<dbReference type="EMBL" id="HG992978">
    <property type="protein sequence ID" value="CAE7010414.1"/>
    <property type="molecule type" value="Genomic_DNA"/>
</dbReference>
<protein>
    <submittedName>
        <fullName evidence="3">Uncharacterized protein</fullName>
    </submittedName>
</protein>
<dbReference type="Proteomes" id="UP000472372">
    <property type="component" value="Chromosome 2"/>
</dbReference>
<feature type="compositionally biased region" description="Pro residues" evidence="1">
    <location>
        <begin position="75"/>
        <end position="87"/>
    </location>
</feature>
<accession>A0A6S6VG73</accession>
<keyword evidence="2" id="KW-0732">Signal</keyword>
<feature type="signal peptide" evidence="2">
    <location>
        <begin position="1"/>
        <end position="17"/>
    </location>
</feature>
<dbReference type="AlphaFoldDB" id="A0A6S6VG73"/>
<feature type="chain" id="PRO_5043848509" evidence="2">
    <location>
        <begin position="18"/>
        <end position="262"/>
    </location>
</feature>
<sequence length="262" mass="28651">MKLVYPLLAILPLLSSARPYKSKKPDQKPWAYKIAFITANNRLVSSSEDKVLLKKRQPQHQQHPPHNPKTFSPWSPKPSHPGSPYLPPGGLSIMTDNLPNFGKGEDCPDGWLECENCPSDPQCWRYDDLADDKAENADEDEKMNTEPDSSSTSPCPLKKCHTNTPGSPSSCGANADCIVNHCVCARGFKGGKESVRGYADLQAVTVWVDTGVDCDVRCDELSCAEVEQVDVCFQRIEGGVIVMPGEEGDDGVGESEGLWKGM</sequence>
<gene>
    <name evidence="3" type="ORF">PTTW11_02007</name>
</gene>
<proteinExistence type="predicted"/>
<organism evidence="3 4">
    <name type="scientific">Pyrenophora teres f. teres</name>
    <dbReference type="NCBI Taxonomy" id="97479"/>
    <lineage>
        <taxon>Eukaryota</taxon>
        <taxon>Fungi</taxon>
        <taxon>Dikarya</taxon>
        <taxon>Ascomycota</taxon>
        <taxon>Pezizomycotina</taxon>
        <taxon>Dothideomycetes</taxon>
        <taxon>Pleosporomycetidae</taxon>
        <taxon>Pleosporales</taxon>
        <taxon>Pleosporineae</taxon>
        <taxon>Pleosporaceae</taxon>
        <taxon>Pyrenophora</taxon>
    </lineage>
</organism>